<comment type="caution">
    <text evidence="2">The sequence shown here is derived from an EMBL/GenBank/DDBJ whole genome shotgun (WGS) entry which is preliminary data.</text>
</comment>
<proteinExistence type="predicted"/>
<feature type="compositionally biased region" description="Polar residues" evidence="1">
    <location>
        <begin position="41"/>
        <end position="61"/>
    </location>
</feature>
<organism evidence="2 3">
    <name type="scientific">Paecilomyces lecythidis</name>
    <dbReference type="NCBI Taxonomy" id="3004212"/>
    <lineage>
        <taxon>Eukaryota</taxon>
        <taxon>Fungi</taxon>
        <taxon>Dikarya</taxon>
        <taxon>Ascomycota</taxon>
        <taxon>Pezizomycotina</taxon>
        <taxon>Eurotiomycetes</taxon>
        <taxon>Eurotiomycetidae</taxon>
        <taxon>Eurotiales</taxon>
        <taxon>Thermoascaceae</taxon>
        <taxon>Paecilomyces</taxon>
    </lineage>
</organism>
<sequence length="285" mass="31900">MGFMKRFAKKRDICSRFHSKFGDPSITAPTGGSWNQRLSLDNNGLPQLDVSSSTNVHSNSRNHNEAKNRPTSSLLAILCTRDPGFQESSSDLAAARPRDQRPGEVNQSQEARGRQYDERGSCGSRFSRRGQQDENISKASRPVTPASYFRDDIPPSRNRSSSRHSAITERNTKFDQGEVIESTEEERLRPPLSITSRMRSPTSPSTSAEHNMPSRQTTRSSAMTMSSHRTSPAMSSTSTASVYPHSPNLMKIAYHPSFDTKRSRRKKRETNAAKELVPSYDELYG</sequence>
<feature type="compositionally biased region" description="Low complexity" evidence="1">
    <location>
        <begin position="156"/>
        <end position="165"/>
    </location>
</feature>
<feature type="region of interest" description="Disordered" evidence="1">
    <location>
        <begin position="41"/>
        <end position="71"/>
    </location>
</feature>
<feature type="compositionally biased region" description="Low complexity" evidence="1">
    <location>
        <begin position="230"/>
        <end position="241"/>
    </location>
</feature>
<protein>
    <submittedName>
        <fullName evidence="2">Uncharacterized protein</fullName>
    </submittedName>
</protein>
<evidence type="ECO:0000313" key="2">
    <source>
        <dbReference type="EMBL" id="KAL1881004.1"/>
    </source>
</evidence>
<keyword evidence="3" id="KW-1185">Reference proteome</keyword>
<dbReference type="Proteomes" id="UP001583193">
    <property type="component" value="Unassembled WGS sequence"/>
</dbReference>
<gene>
    <name evidence="2" type="ORF">Plec18167_003545</name>
</gene>
<feature type="compositionally biased region" description="Low complexity" evidence="1">
    <location>
        <begin position="193"/>
        <end position="207"/>
    </location>
</feature>
<dbReference type="EMBL" id="JAVDPF010000008">
    <property type="protein sequence ID" value="KAL1881004.1"/>
    <property type="molecule type" value="Genomic_DNA"/>
</dbReference>
<feature type="region of interest" description="Disordered" evidence="1">
    <location>
        <begin position="86"/>
        <end position="285"/>
    </location>
</feature>
<name>A0ABR3XYF2_9EURO</name>
<accession>A0ABR3XYF2</accession>
<feature type="compositionally biased region" description="Polar residues" evidence="1">
    <location>
        <begin position="213"/>
        <end position="229"/>
    </location>
</feature>
<feature type="compositionally biased region" description="Basic and acidic residues" evidence="1">
    <location>
        <begin position="111"/>
        <end position="120"/>
    </location>
</feature>
<evidence type="ECO:0000256" key="1">
    <source>
        <dbReference type="SAM" id="MobiDB-lite"/>
    </source>
</evidence>
<evidence type="ECO:0000313" key="3">
    <source>
        <dbReference type="Proteomes" id="UP001583193"/>
    </source>
</evidence>
<feature type="compositionally biased region" description="Basic and acidic residues" evidence="1">
    <location>
        <begin position="166"/>
        <end position="176"/>
    </location>
</feature>
<reference evidence="2 3" key="1">
    <citation type="journal article" date="2024" name="IMA Fungus">
        <title>IMA Genome - F19 : A genome assembly and annotation guide to empower mycologists, including annotated draft genome sequences of Ceratocystis pirilliformis, Diaporthe australafricana, Fusarium ophioides, Paecilomyces lecythidis, and Sporothrix stenoceras.</title>
        <authorList>
            <person name="Aylward J."/>
            <person name="Wilson A.M."/>
            <person name="Visagie C.M."/>
            <person name="Spraker J."/>
            <person name="Barnes I."/>
            <person name="Buitendag C."/>
            <person name="Ceriani C."/>
            <person name="Del Mar Angel L."/>
            <person name="du Plessis D."/>
            <person name="Fuchs T."/>
            <person name="Gasser K."/>
            <person name="Kramer D."/>
            <person name="Li W."/>
            <person name="Munsamy K."/>
            <person name="Piso A."/>
            <person name="Price J.L."/>
            <person name="Sonnekus B."/>
            <person name="Thomas C."/>
            <person name="van der Nest A."/>
            <person name="van Dijk A."/>
            <person name="van Heerden A."/>
            <person name="van Vuuren N."/>
            <person name="Yilmaz N."/>
            <person name="Duong T.A."/>
            <person name="van der Merwe N.A."/>
            <person name="Wingfield M.J."/>
            <person name="Wingfield B.D."/>
        </authorList>
    </citation>
    <scope>NUCLEOTIDE SEQUENCE [LARGE SCALE GENOMIC DNA]</scope>
    <source>
        <strain evidence="2 3">CMW 18167</strain>
    </source>
</reference>